<keyword evidence="4" id="KW-1133">Transmembrane helix</keyword>
<organism evidence="6 7">
    <name type="scientific">Taenia crassiceps</name>
    <dbReference type="NCBI Taxonomy" id="6207"/>
    <lineage>
        <taxon>Eukaryota</taxon>
        <taxon>Metazoa</taxon>
        <taxon>Spiralia</taxon>
        <taxon>Lophotrochozoa</taxon>
        <taxon>Platyhelminthes</taxon>
        <taxon>Cestoda</taxon>
        <taxon>Eucestoda</taxon>
        <taxon>Cyclophyllidea</taxon>
        <taxon>Taeniidae</taxon>
        <taxon>Taenia</taxon>
    </lineage>
</organism>
<dbReference type="Pfam" id="PF00106">
    <property type="entry name" value="adh_short"/>
    <property type="match status" value="2"/>
</dbReference>
<dbReference type="EMBL" id="JAKROA010000002">
    <property type="protein sequence ID" value="KAL5109959.1"/>
    <property type="molecule type" value="Genomic_DNA"/>
</dbReference>
<dbReference type="PANTHER" id="PTHR24322">
    <property type="entry name" value="PKSB"/>
    <property type="match status" value="1"/>
</dbReference>
<name>A0ABR4QKJ1_9CEST</name>
<comment type="caution">
    <text evidence="6">The sequence shown here is derived from an EMBL/GenBank/DDBJ whole genome shotgun (WGS) entry which is preliminary data.</text>
</comment>
<dbReference type="PRINTS" id="PR00080">
    <property type="entry name" value="SDRFAMILY"/>
</dbReference>
<feature type="signal peptide" evidence="5">
    <location>
        <begin position="1"/>
        <end position="23"/>
    </location>
</feature>
<protein>
    <submittedName>
        <fullName evidence="6">Epidermal retinol dehydrogenase 2</fullName>
    </submittedName>
</protein>
<dbReference type="SUPFAM" id="SSF51735">
    <property type="entry name" value="NAD(P)-binding Rossmann-fold domains"/>
    <property type="match status" value="1"/>
</dbReference>
<dbReference type="InterPro" id="IPR020904">
    <property type="entry name" value="Sc_DH/Rdtase_CS"/>
</dbReference>
<keyword evidence="4" id="KW-0812">Transmembrane</keyword>
<keyword evidence="2" id="KW-0560">Oxidoreductase</keyword>
<evidence type="ECO:0000256" key="5">
    <source>
        <dbReference type="SAM" id="SignalP"/>
    </source>
</evidence>
<gene>
    <name evidence="6" type="ORF">TcWFU_002528</name>
</gene>
<feature type="chain" id="PRO_5045281092" evidence="5">
    <location>
        <begin position="24"/>
        <end position="317"/>
    </location>
</feature>
<keyword evidence="7" id="KW-1185">Reference proteome</keyword>
<reference evidence="6 7" key="1">
    <citation type="journal article" date="2022" name="Front. Cell. Infect. Microbiol.">
        <title>The Genomes of Two Strains of Taenia crassiceps the Animal Model for the Study of Human Cysticercosis.</title>
        <authorList>
            <person name="Bobes R.J."/>
            <person name="Estrada K."/>
            <person name="Rios-Valencia D.G."/>
            <person name="Calderon-Gallegos A."/>
            <person name="de la Torre P."/>
            <person name="Carrero J.C."/>
            <person name="Sanchez-Flores A."/>
            <person name="Laclette J.P."/>
        </authorList>
    </citation>
    <scope>NUCLEOTIDE SEQUENCE [LARGE SCALE GENOMIC DNA]</scope>
    <source>
        <strain evidence="6">WFUcys</strain>
    </source>
</reference>
<evidence type="ECO:0000313" key="6">
    <source>
        <dbReference type="EMBL" id="KAL5109959.1"/>
    </source>
</evidence>
<feature type="transmembrane region" description="Helical" evidence="4">
    <location>
        <begin position="276"/>
        <end position="297"/>
    </location>
</feature>
<evidence type="ECO:0000256" key="1">
    <source>
        <dbReference type="ARBA" id="ARBA00006484"/>
    </source>
</evidence>
<evidence type="ECO:0000256" key="2">
    <source>
        <dbReference type="ARBA" id="ARBA00023002"/>
    </source>
</evidence>
<sequence>MWFAVTVLSILVCAAFVVYKCLGRKPVDLSNDLILITGAANGIGRLLAILLSEYCDKIIAVDKDSAGLKETSLIISRRNRNAVKKCAEGIRRDHGRVTILINDAAIVNGNFLLDIPSAKFEKLNQVNFLAPFYLLKEFLPGMLGNAYQTAMGRIPQQLRVIPAKNNANRCFDQPPRGHLVFLSSLASQVICSGLADYCASKAGISALAETLRLEMEALGMSKNIAVTEIRPFAIDTGLLEGFETKLPILPLLESEKVAKRIVKAIRYRERTVYIPWMIWFIPLVHRIFPFPVLVILYKISGAFDGMKSFKRANKKHD</sequence>
<dbReference type="Gene3D" id="3.40.50.720">
    <property type="entry name" value="NAD(P)-binding Rossmann-like Domain"/>
    <property type="match status" value="1"/>
</dbReference>
<proteinExistence type="inferred from homology"/>
<dbReference type="PRINTS" id="PR00081">
    <property type="entry name" value="GDHRDH"/>
</dbReference>
<dbReference type="PANTHER" id="PTHR24322:SF736">
    <property type="entry name" value="RETINOL DEHYDROGENASE 10"/>
    <property type="match status" value="1"/>
</dbReference>
<evidence type="ECO:0000256" key="4">
    <source>
        <dbReference type="SAM" id="Phobius"/>
    </source>
</evidence>
<evidence type="ECO:0000313" key="7">
    <source>
        <dbReference type="Proteomes" id="UP001651158"/>
    </source>
</evidence>
<keyword evidence="5" id="KW-0732">Signal</keyword>
<dbReference type="PROSITE" id="PS00061">
    <property type="entry name" value="ADH_SHORT"/>
    <property type="match status" value="1"/>
</dbReference>
<dbReference type="InterPro" id="IPR002347">
    <property type="entry name" value="SDR_fam"/>
</dbReference>
<keyword evidence="4" id="KW-0472">Membrane</keyword>
<dbReference type="Proteomes" id="UP001651158">
    <property type="component" value="Unassembled WGS sequence"/>
</dbReference>
<evidence type="ECO:0000256" key="3">
    <source>
        <dbReference type="RuleBase" id="RU000363"/>
    </source>
</evidence>
<accession>A0ABR4QKJ1</accession>
<comment type="similarity">
    <text evidence="1 3">Belongs to the short-chain dehydrogenases/reductases (SDR) family.</text>
</comment>
<dbReference type="InterPro" id="IPR036291">
    <property type="entry name" value="NAD(P)-bd_dom_sf"/>
</dbReference>